<evidence type="ECO:0000256" key="5">
    <source>
        <dbReference type="ARBA" id="ARBA00023157"/>
    </source>
</evidence>
<dbReference type="InterPro" id="IPR001314">
    <property type="entry name" value="Peptidase_S1A"/>
</dbReference>
<reference evidence="8" key="1">
    <citation type="submission" date="2020-05" db="UniProtKB">
        <authorList>
            <consortium name="EnsemblMetazoa"/>
        </authorList>
    </citation>
    <scope>IDENTIFICATION</scope>
    <source>
        <strain evidence="8">Aabys</strain>
    </source>
</reference>
<evidence type="ECO:0000259" key="7">
    <source>
        <dbReference type="PROSITE" id="PS50240"/>
    </source>
</evidence>
<dbReference type="AlphaFoldDB" id="A0A1I8MDJ7"/>
<dbReference type="SUPFAM" id="SSF50494">
    <property type="entry name" value="Trypsin-like serine proteases"/>
    <property type="match status" value="1"/>
</dbReference>
<dbReference type="InterPro" id="IPR043504">
    <property type="entry name" value="Peptidase_S1_PA_chymotrypsin"/>
</dbReference>
<dbReference type="InterPro" id="IPR018114">
    <property type="entry name" value="TRYPSIN_HIS"/>
</dbReference>
<evidence type="ECO:0000256" key="6">
    <source>
        <dbReference type="SAM" id="SignalP"/>
    </source>
</evidence>
<comment type="similarity">
    <text evidence="1">Belongs to the peptidase S1 family.</text>
</comment>
<dbReference type="VEuPathDB" id="VectorBase:MDOA003794"/>
<dbReference type="EnsemblMetazoa" id="MDOA003794-RA">
    <property type="protein sequence ID" value="MDOA003794-PA"/>
    <property type="gene ID" value="MDOA003794"/>
</dbReference>
<dbReference type="STRING" id="7370.A0A1I8MDJ7"/>
<keyword evidence="3" id="KW-0378">Hydrolase</keyword>
<gene>
    <name evidence="8" type="primary">101896773</name>
</gene>
<proteinExistence type="inferred from homology"/>
<dbReference type="PANTHER" id="PTHR24276">
    <property type="entry name" value="POLYSERASE-RELATED"/>
    <property type="match status" value="1"/>
</dbReference>
<feature type="domain" description="Peptidase S1" evidence="7">
    <location>
        <begin position="48"/>
        <end position="271"/>
    </location>
</feature>
<dbReference type="InterPro" id="IPR001254">
    <property type="entry name" value="Trypsin_dom"/>
</dbReference>
<keyword evidence="5" id="KW-1015">Disulfide bond</keyword>
<accession>A0A1I8MDJ7</accession>
<dbReference type="SMART" id="SM00020">
    <property type="entry name" value="Tryp_SPc"/>
    <property type="match status" value="1"/>
</dbReference>
<evidence type="ECO:0000256" key="1">
    <source>
        <dbReference type="ARBA" id="ARBA00007664"/>
    </source>
</evidence>
<dbReference type="InterPro" id="IPR009003">
    <property type="entry name" value="Peptidase_S1_PA"/>
</dbReference>
<dbReference type="Pfam" id="PF00089">
    <property type="entry name" value="Trypsin"/>
    <property type="match status" value="1"/>
</dbReference>
<dbReference type="OrthoDB" id="531708at2759"/>
<keyword evidence="6" id="KW-0732">Signal</keyword>
<dbReference type="GO" id="GO:0006508">
    <property type="term" value="P:proteolysis"/>
    <property type="evidence" value="ECO:0007669"/>
    <property type="project" value="UniProtKB-KW"/>
</dbReference>
<dbReference type="KEGG" id="mde:101896773"/>
<dbReference type="PROSITE" id="PS00134">
    <property type="entry name" value="TRYPSIN_HIS"/>
    <property type="match status" value="1"/>
</dbReference>
<dbReference type="PROSITE" id="PS51257">
    <property type="entry name" value="PROKAR_LIPOPROTEIN"/>
    <property type="match status" value="1"/>
</dbReference>
<protein>
    <recommendedName>
        <fullName evidence="7">Peptidase S1 domain-containing protein</fullName>
    </recommendedName>
</protein>
<evidence type="ECO:0000256" key="3">
    <source>
        <dbReference type="ARBA" id="ARBA00022801"/>
    </source>
</evidence>
<dbReference type="VEuPathDB" id="VectorBase:MDOMA2_018366"/>
<dbReference type="RefSeq" id="XP_005186909.3">
    <property type="nucleotide sequence ID" value="XM_005186852.4"/>
</dbReference>
<keyword evidence="2" id="KW-0645">Protease</keyword>
<evidence type="ECO:0000313" key="8">
    <source>
        <dbReference type="EnsemblMetazoa" id="MDOA003794-PA"/>
    </source>
</evidence>
<organism evidence="8">
    <name type="scientific">Musca domestica</name>
    <name type="common">House fly</name>
    <dbReference type="NCBI Taxonomy" id="7370"/>
    <lineage>
        <taxon>Eukaryota</taxon>
        <taxon>Metazoa</taxon>
        <taxon>Ecdysozoa</taxon>
        <taxon>Arthropoda</taxon>
        <taxon>Hexapoda</taxon>
        <taxon>Insecta</taxon>
        <taxon>Pterygota</taxon>
        <taxon>Neoptera</taxon>
        <taxon>Endopterygota</taxon>
        <taxon>Diptera</taxon>
        <taxon>Brachycera</taxon>
        <taxon>Muscomorpha</taxon>
        <taxon>Muscoidea</taxon>
        <taxon>Muscidae</taxon>
        <taxon>Musca</taxon>
    </lineage>
</organism>
<dbReference type="PROSITE" id="PS50240">
    <property type="entry name" value="TRYPSIN_DOM"/>
    <property type="match status" value="1"/>
</dbReference>
<feature type="chain" id="PRO_5044560194" description="Peptidase S1 domain-containing protein" evidence="6">
    <location>
        <begin position="28"/>
        <end position="272"/>
    </location>
</feature>
<dbReference type="eggNOG" id="KOG3627">
    <property type="taxonomic scope" value="Eukaryota"/>
</dbReference>
<dbReference type="FunFam" id="2.40.10.10:FF:000034">
    <property type="entry name" value="Eupolytin"/>
    <property type="match status" value="1"/>
</dbReference>
<name>A0A1I8MDJ7_MUSDO</name>
<sequence length="272" mass="29212">MQRGIIVNNFLLTLLGFLSCGALGVMAEYNVTREREIDFIPLYPEPRIVGGTVAKDGQFPYQVALNIGNSFTCGGSIISANYVVTAAHCVTSGLVPRPYPVSRLNIRVGSRFYNSGGEVVGISQVKVHPSYRRSDNDIAVLKLSKPLAFTDNIKPIPIAKRAPADGVAVTTSGWGLLRNGGSTPRELQYTTMTALSHNNCRRRLWTVSSTVLCLAPRNGNGVCGGDSGGPAVYNNELVGVTNYVVGGCGSRYPDGYANVAYHYSFIKNNSDL</sequence>
<evidence type="ECO:0000256" key="2">
    <source>
        <dbReference type="ARBA" id="ARBA00022670"/>
    </source>
</evidence>
<dbReference type="GO" id="GO:0004252">
    <property type="term" value="F:serine-type endopeptidase activity"/>
    <property type="evidence" value="ECO:0007669"/>
    <property type="project" value="InterPro"/>
</dbReference>
<dbReference type="InterPro" id="IPR050430">
    <property type="entry name" value="Peptidase_S1"/>
</dbReference>
<keyword evidence="4" id="KW-0720">Serine protease</keyword>
<feature type="signal peptide" evidence="6">
    <location>
        <begin position="1"/>
        <end position="27"/>
    </location>
</feature>
<evidence type="ECO:0000256" key="4">
    <source>
        <dbReference type="ARBA" id="ARBA00022825"/>
    </source>
</evidence>
<dbReference type="CDD" id="cd00190">
    <property type="entry name" value="Tryp_SPc"/>
    <property type="match status" value="1"/>
</dbReference>
<dbReference type="PRINTS" id="PR00722">
    <property type="entry name" value="CHYMOTRYPSIN"/>
</dbReference>
<dbReference type="PANTHER" id="PTHR24276:SF91">
    <property type="entry name" value="AT26814P-RELATED"/>
    <property type="match status" value="1"/>
</dbReference>
<dbReference type="Gene3D" id="2.40.10.10">
    <property type="entry name" value="Trypsin-like serine proteases"/>
    <property type="match status" value="2"/>
</dbReference>